<dbReference type="EMBL" id="OU895879">
    <property type="protein sequence ID" value="CAG9807449.1"/>
    <property type="molecule type" value="Genomic_DNA"/>
</dbReference>
<sequence length="470" mass="55489">MCFFTFWTGYSIDDGIPARKLKAKKVQKKDLIDKYYKVVPIHKQPNLLDETIKLINSFWPKSRSERLSILGSSKDDLPMSLIMTFVNSNKSNTTKENAIINDIFFNSQNIDAPMICQETGSKINVLGHLRLVPVPADDKACFIESMIIRHEFRGKGLGSFFIQQAEKFCEEVLHLKSIFLSTYDSGEFYMKIGFNLTNAICVYGNGEVNNVSKKIYLKKDLNYIEPEIIEEEVKDVYDPTKDYNYNQQLTMENDIVLSGFPFKIERPKSFVDRLCSMLDFKQQDIKYYYSYEIFKREKETRSFHIMICTVSHDAKLDLLDKLRNFGVMCFQDFFERPVDEYDNTLIKHSMRYTNLNYIILKELTKLKADRWIADYKYENCQFQANQNEQWIIVKNLVIVELLRTPEIPDVPDDTIEMWDENEEELDLVDHLAKLKESFKKITDDNWWTTLRRPSEIKLEPLYNETCRMQK</sequence>
<protein>
    <recommendedName>
        <fullName evidence="1">N-acetyltransferase domain-containing protein</fullName>
    </recommendedName>
</protein>
<gene>
    <name evidence="2" type="ORF">CHIRRI_LOCUS10298</name>
</gene>
<dbReference type="GO" id="GO:0005737">
    <property type="term" value="C:cytoplasm"/>
    <property type="evidence" value="ECO:0007669"/>
    <property type="project" value="TreeGrafter"/>
</dbReference>
<dbReference type="PANTHER" id="PTHR13538:SF4">
    <property type="entry name" value="N-ALPHA-ACETYLTRANSFERASE 80"/>
    <property type="match status" value="1"/>
</dbReference>
<organism evidence="2 3">
    <name type="scientific">Chironomus riparius</name>
    <dbReference type="NCBI Taxonomy" id="315576"/>
    <lineage>
        <taxon>Eukaryota</taxon>
        <taxon>Metazoa</taxon>
        <taxon>Ecdysozoa</taxon>
        <taxon>Arthropoda</taxon>
        <taxon>Hexapoda</taxon>
        <taxon>Insecta</taxon>
        <taxon>Pterygota</taxon>
        <taxon>Neoptera</taxon>
        <taxon>Endopterygota</taxon>
        <taxon>Diptera</taxon>
        <taxon>Nematocera</taxon>
        <taxon>Chironomoidea</taxon>
        <taxon>Chironomidae</taxon>
        <taxon>Chironominae</taxon>
        <taxon>Chironomus</taxon>
    </lineage>
</organism>
<reference evidence="2" key="2">
    <citation type="submission" date="2022-10" db="EMBL/GenBank/DDBJ databases">
        <authorList>
            <consortium name="ENA_rothamsted_submissions"/>
            <consortium name="culmorum"/>
            <person name="King R."/>
        </authorList>
    </citation>
    <scope>NUCLEOTIDE SEQUENCE</scope>
</reference>
<dbReference type="GO" id="GO:0008080">
    <property type="term" value="F:N-acetyltransferase activity"/>
    <property type="evidence" value="ECO:0007669"/>
    <property type="project" value="InterPro"/>
</dbReference>
<evidence type="ECO:0000313" key="3">
    <source>
        <dbReference type="Proteomes" id="UP001153620"/>
    </source>
</evidence>
<evidence type="ECO:0000259" key="1">
    <source>
        <dbReference type="PROSITE" id="PS51186"/>
    </source>
</evidence>
<reference evidence="2" key="1">
    <citation type="submission" date="2022-01" db="EMBL/GenBank/DDBJ databases">
        <authorList>
            <person name="King R."/>
        </authorList>
    </citation>
    <scope>NUCLEOTIDE SEQUENCE</scope>
</reference>
<dbReference type="AlphaFoldDB" id="A0A9N9S2K1"/>
<feature type="domain" description="N-acetyltransferase" evidence="1">
    <location>
        <begin position="53"/>
        <end position="222"/>
    </location>
</feature>
<dbReference type="SUPFAM" id="SSF55729">
    <property type="entry name" value="Acyl-CoA N-acyltransferases (Nat)"/>
    <property type="match status" value="1"/>
</dbReference>
<evidence type="ECO:0000313" key="2">
    <source>
        <dbReference type="EMBL" id="CAG9807449.1"/>
    </source>
</evidence>
<dbReference type="PROSITE" id="PS51186">
    <property type="entry name" value="GNAT"/>
    <property type="match status" value="1"/>
</dbReference>
<dbReference type="InterPro" id="IPR000182">
    <property type="entry name" value="GNAT_dom"/>
</dbReference>
<accession>A0A9N9S2K1</accession>
<dbReference type="OrthoDB" id="329272at2759"/>
<dbReference type="InterPro" id="IPR039840">
    <property type="entry name" value="NAA80"/>
</dbReference>
<dbReference type="CDD" id="cd04301">
    <property type="entry name" value="NAT_SF"/>
    <property type="match status" value="1"/>
</dbReference>
<proteinExistence type="predicted"/>
<dbReference type="GO" id="GO:1905502">
    <property type="term" value="F:acetyl-CoA binding"/>
    <property type="evidence" value="ECO:0007669"/>
    <property type="project" value="TreeGrafter"/>
</dbReference>
<name>A0A9N9S2K1_9DIPT</name>
<dbReference type="Gene3D" id="3.40.630.30">
    <property type="match status" value="1"/>
</dbReference>
<dbReference type="InterPro" id="IPR016181">
    <property type="entry name" value="Acyl_CoA_acyltransferase"/>
</dbReference>
<keyword evidence="3" id="KW-1185">Reference proteome</keyword>
<dbReference type="Pfam" id="PF00583">
    <property type="entry name" value="Acetyltransf_1"/>
    <property type="match status" value="1"/>
</dbReference>
<dbReference type="PANTHER" id="PTHR13538">
    <property type="entry name" value="N-ACETYLTRANSFERASE 6"/>
    <property type="match status" value="1"/>
</dbReference>
<dbReference type="Proteomes" id="UP001153620">
    <property type="component" value="Chromosome 3"/>
</dbReference>